<comment type="caution">
    <text evidence="12">The sequence shown here is derived from an EMBL/GenBank/DDBJ whole genome shotgun (WGS) entry which is preliminary data.</text>
</comment>
<feature type="domain" description="Tripartite ATP-independent periplasmic transporters DctQ component" evidence="11">
    <location>
        <begin position="52"/>
        <end position="181"/>
    </location>
</feature>
<comment type="subcellular location">
    <subcellularLocation>
        <location evidence="1 9">Cell inner membrane</location>
        <topology evidence="1 9">Multi-pass membrane protein</topology>
    </subcellularLocation>
</comment>
<feature type="transmembrane region" description="Helical" evidence="9">
    <location>
        <begin position="154"/>
        <end position="174"/>
    </location>
</feature>
<evidence type="ECO:0000256" key="9">
    <source>
        <dbReference type="RuleBase" id="RU369079"/>
    </source>
</evidence>
<feature type="transmembrane region" description="Helical" evidence="9">
    <location>
        <begin position="67"/>
        <end position="88"/>
    </location>
</feature>
<evidence type="ECO:0000256" key="10">
    <source>
        <dbReference type="SAM" id="MobiDB-lite"/>
    </source>
</evidence>
<keyword evidence="3" id="KW-1003">Cell membrane</keyword>
<keyword evidence="4 9" id="KW-0997">Cell inner membrane</keyword>
<evidence type="ECO:0000256" key="2">
    <source>
        <dbReference type="ARBA" id="ARBA00022448"/>
    </source>
</evidence>
<keyword evidence="5 9" id="KW-0812">Transmembrane</keyword>
<dbReference type="InterPro" id="IPR007387">
    <property type="entry name" value="TRAP_DctQ"/>
</dbReference>
<feature type="compositionally biased region" description="Polar residues" evidence="10">
    <location>
        <begin position="1"/>
        <end position="14"/>
    </location>
</feature>
<dbReference type="GO" id="GO:0022857">
    <property type="term" value="F:transmembrane transporter activity"/>
    <property type="evidence" value="ECO:0007669"/>
    <property type="project" value="UniProtKB-UniRule"/>
</dbReference>
<accession>A0A640WFM3</accession>
<evidence type="ECO:0000256" key="8">
    <source>
        <dbReference type="ARBA" id="ARBA00038436"/>
    </source>
</evidence>
<feature type="transmembrane region" description="Helical" evidence="9">
    <location>
        <begin position="40"/>
        <end position="61"/>
    </location>
</feature>
<dbReference type="Pfam" id="PF04290">
    <property type="entry name" value="DctQ"/>
    <property type="match status" value="1"/>
</dbReference>
<dbReference type="AlphaFoldDB" id="A0A640WFM3"/>
<feature type="transmembrane region" description="Helical" evidence="9">
    <location>
        <begin position="109"/>
        <end position="134"/>
    </location>
</feature>
<evidence type="ECO:0000313" key="13">
    <source>
        <dbReference type="Proteomes" id="UP000466024"/>
    </source>
</evidence>
<evidence type="ECO:0000256" key="7">
    <source>
        <dbReference type="ARBA" id="ARBA00023136"/>
    </source>
</evidence>
<evidence type="ECO:0000256" key="5">
    <source>
        <dbReference type="ARBA" id="ARBA00022692"/>
    </source>
</evidence>
<evidence type="ECO:0000313" key="12">
    <source>
        <dbReference type="EMBL" id="KAA0019054.1"/>
    </source>
</evidence>
<evidence type="ECO:0000259" key="11">
    <source>
        <dbReference type="Pfam" id="PF04290"/>
    </source>
</evidence>
<feature type="region of interest" description="Disordered" evidence="10">
    <location>
        <begin position="1"/>
        <end position="26"/>
    </location>
</feature>
<comment type="function">
    <text evidence="9">Part of the tripartite ATP-independent periplasmic (TRAP) transport system.</text>
</comment>
<name>A0A640WFM3_9GAMM</name>
<evidence type="ECO:0000256" key="4">
    <source>
        <dbReference type="ARBA" id="ARBA00022519"/>
    </source>
</evidence>
<evidence type="ECO:0000256" key="1">
    <source>
        <dbReference type="ARBA" id="ARBA00004429"/>
    </source>
</evidence>
<keyword evidence="7 9" id="KW-0472">Membrane</keyword>
<keyword evidence="2 9" id="KW-0813">Transport</keyword>
<keyword evidence="6 9" id="KW-1133">Transmembrane helix</keyword>
<dbReference type="RefSeq" id="WP_149434647.1">
    <property type="nucleotide sequence ID" value="NZ_VTPX01000003.1"/>
</dbReference>
<protein>
    <recommendedName>
        <fullName evidence="9">TRAP transporter small permease protein</fullName>
    </recommendedName>
</protein>
<dbReference type="PANTHER" id="PTHR35011">
    <property type="entry name" value="2,3-DIKETO-L-GULONATE TRAP TRANSPORTER SMALL PERMEASE PROTEIN YIAM"/>
    <property type="match status" value="1"/>
</dbReference>
<gene>
    <name evidence="12" type="ORF">F0A16_06785</name>
</gene>
<dbReference type="InterPro" id="IPR055348">
    <property type="entry name" value="DctQ"/>
</dbReference>
<comment type="similarity">
    <text evidence="8 9">Belongs to the TRAP transporter small permease family.</text>
</comment>
<evidence type="ECO:0000256" key="6">
    <source>
        <dbReference type="ARBA" id="ARBA00022989"/>
    </source>
</evidence>
<sequence length="186" mass="20636">MKGKPNSNAQTHPGTRQPGAGPGIHQARKPRLMTRLNQSLAELCGWLLIVVVLFMIVDLVARGFSRPLYGVSELAMFTMIAVVYLGLSHAEERDAHIRVEFLTDKLGGLAARLLTGFITLVSLVTVIIVAWAVWTNAVNAWESRQAIAGPRPILVYPVKFVMFAALVLYGLQLCRRLVAQFRFKRP</sequence>
<reference evidence="12 13" key="1">
    <citation type="submission" date="2019-08" db="EMBL/GenBank/DDBJ databases">
        <title>Bioinformatics analysis of the strain L3 and L5.</title>
        <authorList>
            <person name="Li X."/>
        </authorList>
    </citation>
    <scope>NUCLEOTIDE SEQUENCE [LARGE SCALE GENOMIC DNA]</scope>
    <source>
        <strain evidence="12 13">L3</strain>
    </source>
</reference>
<dbReference type="Proteomes" id="UP000466024">
    <property type="component" value="Unassembled WGS sequence"/>
</dbReference>
<comment type="subunit">
    <text evidence="9">The complex comprises the extracytoplasmic solute receptor protein and the two transmembrane proteins.</text>
</comment>
<organism evidence="12 13">
    <name type="scientific">Salinicola corii</name>
    <dbReference type="NCBI Taxonomy" id="2606937"/>
    <lineage>
        <taxon>Bacteria</taxon>
        <taxon>Pseudomonadati</taxon>
        <taxon>Pseudomonadota</taxon>
        <taxon>Gammaproteobacteria</taxon>
        <taxon>Oceanospirillales</taxon>
        <taxon>Halomonadaceae</taxon>
        <taxon>Salinicola</taxon>
    </lineage>
</organism>
<keyword evidence="13" id="KW-1185">Reference proteome</keyword>
<proteinExistence type="inferred from homology"/>
<dbReference type="GO" id="GO:0005886">
    <property type="term" value="C:plasma membrane"/>
    <property type="evidence" value="ECO:0007669"/>
    <property type="project" value="UniProtKB-SubCell"/>
</dbReference>
<evidence type="ECO:0000256" key="3">
    <source>
        <dbReference type="ARBA" id="ARBA00022475"/>
    </source>
</evidence>
<dbReference type="EMBL" id="VTPX01000003">
    <property type="protein sequence ID" value="KAA0019054.1"/>
    <property type="molecule type" value="Genomic_DNA"/>
</dbReference>